<reference evidence="1" key="2">
    <citation type="journal article" date="2022" name="New Phytol.">
        <title>Evolutionary transition to the ectomycorrhizal habit in the genomes of a hyperdiverse lineage of mushroom-forming fungi.</title>
        <authorList>
            <person name="Looney B."/>
            <person name="Miyauchi S."/>
            <person name="Morin E."/>
            <person name="Drula E."/>
            <person name="Courty P.E."/>
            <person name="Kohler A."/>
            <person name="Kuo A."/>
            <person name="LaButti K."/>
            <person name="Pangilinan J."/>
            <person name="Lipzen A."/>
            <person name="Riley R."/>
            <person name="Andreopoulos W."/>
            <person name="He G."/>
            <person name="Johnson J."/>
            <person name="Nolan M."/>
            <person name="Tritt A."/>
            <person name="Barry K.W."/>
            <person name="Grigoriev I.V."/>
            <person name="Nagy L.G."/>
            <person name="Hibbett D."/>
            <person name="Henrissat B."/>
            <person name="Matheny P.B."/>
            <person name="Labbe J."/>
            <person name="Martin F.M."/>
        </authorList>
    </citation>
    <scope>NUCLEOTIDE SEQUENCE</scope>
    <source>
        <strain evidence="1">HHB10654</strain>
    </source>
</reference>
<comment type="caution">
    <text evidence="1">The sequence shown here is derived from an EMBL/GenBank/DDBJ whole genome shotgun (WGS) entry which is preliminary data.</text>
</comment>
<sequence>MGIWTRLIQTYNSTGPVSGLLRTAFWLPLGLGFTQYCYTVKAINGNSMQPTLNPDLSRPRDIVIFNRHTIWSRRPLERGDIVAFQSPHERGKLLVKRIIALPGDTVKTLPPYPDKEVTLPEGRAWLEGDALFNSEDSNHFGPVPLALLDAKLVFILWPWHRYGPIGWRPLSNKRGGPGGLSQRRDMDDLERERQWRSRVTTPSST</sequence>
<dbReference type="EMBL" id="MU277187">
    <property type="protein sequence ID" value="KAI0069117.1"/>
    <property type="molecule type" value="Genomic_DNA"/>
</dbReference>
<evidence type="ECO:0000313" key="2">
    <source>
        <dbReference type="Proteomes" id="UP000814140"/>
    </source>
</evidence>
<accession>A0ACB8TL04</accession>
<evidence type="ECO:0000313" key="1">
    <source>
        <dbReference type="EMBL" id="KAI0069117.1"/>
    </source>
</evidence>
<protein>
    <submittedName>
        <fullName evidence="1">LexA/Signal peptidase</fullName>
    </submittedName>
</protein>
<reference evidence="1" key="1">
    <citation type="submission" date="2021-03" db="EMBL/GenBank/DDBJ databases">
        <authorList>
            <consortium name="DOE Joint Genome Institute"/>
            <person name="Ahrendt S."/>
            <person name="Looney B.P."/>
            <person name="Miyauchi S."/>
            <person name="Morin E."/>
            <person name="Drula E."/>
            <person name="Courty P.E."/>
            <person name="Chicoki N."/>
            <person name="Fauchery L."/>
            <person name="Kohler A."/>
            <person name="Kuo A."/>
            <person name="Labutti K."/>
            <person name="Pangilinan J."/>
            <person name="Lipzen A."/>
            <person name="Riley R."/>
            <person name="Andreopoulos W."/>
            <person name="He G."/>
            <person name="Johnson J."/>
            <person name="Barry K.W."/>
            <person name="Grigoriev I.V."/>
            <person name="Nagy L."/>
            <person name="Hibbett D."/>
            <person name="Henrissat B."/>
            <person name="Matheny P.B."/>
            <person name="Labbe J."/>
            <person name="Martin F."/>
        </authorList>
    </citation>
    <scope>NUCLEOTIDE SEQUENCE</scope>
    <source>
        <strain evidence="1">HHB10654</strain>
    </source>
</reference>
<gene>
    <name evidence="1" type="ORF">BV25DRAFT_1874649</name>
</gene>
<proteinExistence type="predicted"/>
<name>A0ACB8TL04_9AGAM</name>
<keyword evidence="2" id="KW-1185">Reference proteome</keyword>
<dbReference type="Proteomes" id="UP000814140">
    <property type="component" value="Unassembled WGS sequence"/>
</dbReference>
<organism evidence="1 2">
    <name type="scientific">Artomyces pyxidatus</name>
    <dbReference type="NCBI Taxonomy" id="48021"/>
    <lineage>
        <taxon>Eukaryota</taxon>
        <taxon>Fungi</taxon>
        <taxon>Dikarya</taxon>
        <taxon>Basidiomycota</taxon>
        <taxon>Agaricomycotina</taxon>
        <taxon>Agaricomycetes</taxon>
        <taxon>Russulales</taxon>
        <taxon>Auriscalpiaceae</taxon>
        <taxon>Artomyces</taxon>
    </lineage>
</organism>